<dbReference type="Gene3D" id="2.60.40.1710">
    <property type="entry name" value="Subtilisin-like superfamily"/>
    <property type="match status" value="1"/>
</dbReference>
<evidence type="ECO:0000256" key="11">
    <source>
        <dbReference type="RuleBase" id="RU003355"/>
    </source>
</evidence>
<dbReference type="Gene3D" id="2.60.40.10">
    <property type="entry name" value="Immunoglobulins"/>
    <property type="match status" value="1"/>
</dbReference>
<dbReference type="InterPro" id="IPR003137">
    <property type="entry name" value="PA_domain"/>
</dbReference>
<evidence type="ECO:0000313" key="17">
    <source>
        <dbReference type="EMBL" id="EKU94957.1"/>
    </source>
</evidence>
<dbReference type="PRINTS" id="PR00723">
    <property type="entry name" value="SUBTILISIN"/>
</dbReference>
<evidence type="ECO:0000256" key="9">
    <source>
        <dbReference type="PIRSR" id="PIRSR615500-1"/>
    </source>
</evidence>
<keyword evidence="8 10" id="KW-0720">Serine protease</keyword>
<evidence type="ECO:0000313" key="18">
    <source>
        <dbReference type="Proteomes" id="UP000009888"/>
    </source>
</evidence>
<dbReference type="Pfam" id="PF02225">
    <property type="entry name" value="PA"/>
    <property type="match status" value="1"/>
</dbReference>
<dbReference type="PROSITE" id="PS00138">
    <property type="entry name" value="SUBTILASE_SER"/>
    <property type="match status" value="1"/>
</dbReference>
<dbReference type="RefSeq" id="WP_007001301.1">
    <property type="nucleotide sequence ID" value="NZ_JH992955.1"/>
</dbReference>
<feature type="active site" description="Charge relay system" evidence="9 10">
    <location>
        <position position="311"/>
    </location>
</feature>
<keyword evidence="6" id="KW-0677">Repeat</keyword>
<dbReference type="PANTHER" id="PTHR43806">
    <property type="entry name" value="PEPTIDASE S8"/>
    <property type="match status" value="1"/>
</dbReference>
<evidence type="ECO:0000256" key="6">
    <source>
        <dbReference type="ARBA" id="ARBA00022737"/>
    </source>
</evidence>
<keyword evidence="18" id="KW-1185">Reference proteome</keyword>
<evidence type="ECO:0000259" key="15">
    <source>
        <dbReference type="Pfam" id="PF02225"/>
    </source>
</evidence>
<keyword evidence="5 13" id="KW-0732">Signal</keyword>
<feature type="region of interest" description="Disordered" evidence="12">
    <location>
        <begin position="29"/>
        <end position="48"/>
    </location>
</feature>
<dbReference type="GO" id="GO:0016020">
    <property type="term" value="C:membrane"/>
    <property type="evidence" value="ECO:0007669"/>
    <property type="project" value="InterPro"/>
</dbReference>
<evidence type="ECO:0000259" key="16">
    <source>
        <dbReference type="Pfam" id="PF06280"/>
    </source>
</evidence>
<evidence type="ECO:0000256" key="7">
    <source>
        <dbReference type="ARBA" id="ARBA00022801"/>
    </source>
</evidence>
<dbReference type="STRING" id="202789.GCA_001457435_01021"/>
<keyword evidence="4 10" id="KW-0645">Protease</keyword>
<dbReference type="InterPro" id="IPR036852">
    <property type="entry name" value="Peptidase_S8/S53_dom_sf"/>
</dbReference>
<dbReference type="CDD" id="cd07475">
    <property type="entry name" value="Peptidases_S8_C5a_Peptidase"/>
    <property type="match status" value="1"/>
</dbReference>
<evidence type="ECO:0000256" key="5">
    <source>
        <dbReference type="ARBA" id="ARBA00022729"/>
    </source>
</evidence>
<feature type="region of interest" description="Disordered" evidence="12">
    <location>
        <begin position="1678"/>
        <end position="1714"/>
    </location>
</feature>
<dbReference type="eggNOG" id="COG1404">
    <property type="taxonomic scope" value="Bacteria"/>
</dbReference>
<comment type="caution">
    <text evidence="17">The sequence shown here is derived from an EMBL/GenBank/DDBJ whole genome shotgun (WGS) entry which is preliminary data.</text>
</comment>
<accession>K9EVG4</accession>
<dbReference type="SUPFAM" id="SSF52743">
    <property type="entry name" value="Subtilisin-like"/>
    <property type="match status" value="1"/>
</dbReference>
<dbReference type="HOGENOM" id="CLU_001768_2_0_11"/>
<dbReference type="GO" id="GO:0004252">
    <property type="term" value="F:serine-type endopeptidase activity"/>
    <property type="evidence" value="ECO:0007669"/>
    <property type="project" value="UniProtKB-UniRule"/>
</dbReference>
<dbReference type="PROSITE" id="PS00136">
    <property type="entry name" value="SUBTILASE_ASP"/>
    <property type="match status" value="1"/>
</dbReference>
<dbReference type="InterPro" id="IPR023828">
    <property type="entry name" value="Peptidase_S8_Ser-AS"/>
</dbReference>
<evidence type="ECO:0000256" key="10">
    <source>
        <dbReference type="PROSITE-ProRule" id="PRU01240"/>
    </source>
</evidence>
<evidence type="ECO:0000256" key="4">
    <source>
        <dbReference type="ARBA" id="ARBA00022670"/>
    </source>
</evidence>
<dbReference type="Pfam" id="PF00082">
    <property type="entry name" value="Peptidase_S8"/>
    <property type="match status" value="1"/>
</dbReference>
<dbReference type="EMBL" id="AGWL01000006">
    <property type="protein sequence ID" value="EKU94957.1"/>
    <property type="molecule type" value="Genomic_DNA"/>
</dbReference>
<feature type="chain" id="PRO_5038609594" evidence="13">
    <location>
        <begin position="25"/>
        <end position="1825"/>
    </location>
</feature>
<dbReference type="InterPro" id="IPR023827">
    <property type="entry name" value="Peptidase_S8_Asp-AS"/>
</dbReference>
<dbReference type="Pfam" id="PF06280">
    <property type="entry name" value="fn3_5"/>
    <property type="match status" value="1"/>
</dbReference>
<evidence type="ECO:0000256" key="13">
    <source>
        <dbReference type="SAM" id="SignalP"/>
    </source>
</evidence>
<keyword evidence="3" id="KW-0964">Secreted</keyword>
<organism evidence="17 18">
    <name type="scientific">Actinobaculum massiliense ACS-171-V-Col2</name>
    <dbReference type="NCBI Taxonomy" id="883066"/>
    <lineage>
        <taxon>Bacteria</taxon>
        <taxon>Bacillati</taxon>
        <taxon>Actinomycetota</taxon>
        <taxon>Actinomycetes</taxon>
        <taxon>Actinomycetales</taxon>
        <taxon>Actinomycetaceae</taxon>
        <taxon>Actinobaculum</taxon>
    </lineage>
</organism>
<dbReference type="InterPro" id="IPR015500">
    <property type="entry name" value="Peptidase_S8_subtilisin-rel"/>
</dbReference>
<keyword evidence="2" id="KW-0134">Cell wall</keyword>
<dbReference type="SUPFAM" id="SSF69318">
    <property type="entry name" value="Integrin alpha N-terminal domain"/>
    <property type="match status" value="1"/>
</dbReference>
<dbReference type="InterPro" id="IPR028994">
    <property type="entry name" value="Integrin_alpha_N"/>
</dbReference>
<dbReference type="SUPFAM" id="SSF52025">
    <property type="entry name" value="PA domain"/>
    <property type="match status" value="1"/>
</dbReference>
<dbReference type="Proteomes" id="UP000009888">
    <property type="component" value="Unassembled WGS sequence"/>
</dbReference>
<evidence type="ECO:0000256" key="8">
    <source>
        <dbReference type="ARBA" id="ARBA00022825"/>
    </source>
</evidence>
<feature type="active site" description="Charge relay system" evidence="9 10">
    <location>
        <position position="643"/>
    </location>
</feature>
<feature type="domain" description="PA" evidence="15">
    <location>
        <begin position="489"/>
        <end position="572"/>
    </location>
</feature>
<dbReference type="InterPro" id="IPR050131">
    <property type="entry name" value="Peptidase_S8_subtilisin-like"/>
</dbReference>
<dbReference type="InterPro" id="IPR010435">
    <property type="entry name" value="C5a/SBT2-like_Fn3"/>
</dbReference>
<dbReference type="PROSITE" id="PS51892">
    <property type="entry name" value="SUBTILASE"/>
    <property type="match status" value="1"/>
</dbReference>
<dbReference type="Gene3D" id="3.40.50.200">
    <property type="entry name" value="Peptidase S8/S53 domain"/>
    <property type="match status" value="1"/>
</dbReference>
<feature type="domain" description="C5a peptidase/Subtilisin-like protease SBT2-like Fn3-like" evidence="16">
    <location>
        <begin position="725"/>
        <end position="830"/>
    </location>
</feature>
<name>K9EVG4_9ACTO</name>
<dbReference type="InterPro" id="IPR046450">
    <property type="entry name" value="PA_dom_sf"/>
</dbReference>
<feature type="compositionally biased region" description="Polar residues" evidence="12">
    <location>
        <begin position="38"/>
        <end position="48"/>
    </location>
</feature>
<dbReference type="Gene3D" id="3.50.30.30">
    <property type="match status" value="1"/>
</dbReference>
<proteinExistence type="inferred from homology"/>
<feature type="compositionally biased region" description="Acidic residues" evidence="12">
    <location>
        <begin position="1687"/>
        <end position="1703"/>
    </location>
</feature>
<dbReference type="InterPro" id="IPR034216">
    <property type="entry name" value="C5a_Peptidase"/>
</dbReference>
<evidence type="ECO:0000256" key="2">
    <source>
        <dbReference type="ARBA" id="ARBA00022512"/>
    </source>
</evidence>
<dbReference type="eggNOG" id="COG3055">
    <property type="taxonomic scope" value="Bacteria"/>
</dbReference>
<keyword evidence="7 10" id="KW-0378">Hydrolase</keyword>
<gene>
    <name evidence="17" type="ORF">HMPREF9233_01095</name>
</gene>
<evidence type="ECO:0000256" key="12">
    <source>
        <dbReference type="SAM" id="MobiDB-lite"/>
    </source>
</evidence>
<dbReference type="GO" id="GO:0006508">
    <property type="term" value="P:proteolysis"/>
    <property type="evidence" value="ECO:0007669"/>
    <property type="project" value="UniProtKB-KW"/>
</dbReference>
<dbReference type="GO" id="GO:0005975">
    <property type="term" value="P:carbohydrate metabolic process"/>
    <property type="evidence" value="ECO:0007669"/>
    <property type="project" value="UniProtKB-ARBA"/>
</dbReference>
<feature type="signal peptide" evidence="13">
    <location>
        <begin position="1"/>
        <end position="24"/>
    </location>
</feature>
<evidence type="ECO:0000256" key="1">
    <source>
        <dbReference type="ARBA" id="ARBA00011073"/>
    </source>
</evidence>
<dbReference type="InterPro" id="IPR000209">
    <property type="entry name" value="Peptidase_S8/S53_dom"/>
</dbReference>
<reference evidence="17 18" key="1">
    <citation type="submission" date="2012-09" db="EMBL/GenBank/DDBJ databases">
        <title>The Genome Sequence of Actinobaculum massiliae ACS-171-V-COL2.</title>
        <authorList>
            <consortium name="The Broad Institute Genome Sequencing Platform"/>
            <person name="Earl A."/>
            <person name="Ward D."/>
            <person name="Feldgarden M."/>
            <person name="Gevers D."/>
            <person name="Saerens B."/>
            <person name="Vaneechoutte M."/>
            <person name="Walker B."/>
            <person name="Young S.K."/>
            <person name="Zeng Q."/>
            <person name="Gargeya S."/>
            <person name="Fitzgerald M."/>
            <person name="Haas B."/>
            <person name="Abouelleil A."/>
            <person name="Alvarado L."/>
            <person name="Arachchi H.M."/>
            <person name="Berlin A."/>
            <person name="Chapman S.B."/>
            <person name="Goldberg J."/>
            <person name="Griggs A."/>
            <person name="Gujja S."/>
            <person name="Hansen M."/>
            <person name="Howarth C."/>
            <person name="Imamovic A."/>
            <person name="Larimer J."/>
            <person name="McCowen C."/>
            <person name="Montmayeur A."/>
            <person name="Murphy C."/>
            <person name="Neiman D."/>
            <person name="Pearson M."/>
            <person name="Priest M."/>
            <person name="Roberts A."/>
            <person name="Saif S."/>
            <person name="Shea T."/>
            <person name="Sisk P."/>
            <person name="Sykes S."/>
            <person name="Wortman J."/>
            <person name="Nusbaum C."/>
            <person name="Birren B."/>
        </authorList>
    </citation>
    <scope>NUCLEOTIDE SEQUENCE [LARGE SCALE GENOMIC DNA]</scope>
    <source>
        <strain evidence="18">ACS-171-V-Col2</strain>
    </source>
</reference>
<dbReference type="InterPro" id="IPR013783">
    <property type="entry name" value="Ig-like_fold"/>
</dbReference>
<feature type="non-terminal residue" evidence="17">
    <location>
        <position position="1825"/>
    </location>
</feature>
<feature type="domain" description="Peptidase S8/S53" evidence="14">
    <location>
        <begin position="248"/>
        <end position="703"/>
    </location>
</feature>
<evidence type="ECO:0000256" key="3">
    <source>
        <dbReference type="ARBA" id="ARBA00022525"/>
    </source>
</evidence>
<evidence type="ECO:0000259" key="14">
    <source>
        <dbReference type="Pfam" id="PF00082"/>
    </source>
</evidence>
<feature type="active site" description="Charge relay system" evidence="9 10">
    <location>
        <position position="257"/>
    </location>
</feature>
<dbReference type="PANTHER" id="PTHR43806:SF11">
    <property type="entry name" value="CEREVISIN-RELATED"/>
    <property type="match status" value="1"/>
</dbReference>
<comment type="similarity">
    <text evidence="1 10 11">Belongs to the peptidase S8 family.</text>
</comment>
<protein>
    <submittedName>
        <fullName evidence="17">Uncharacterized protein</fullName>
    </submittedName>
</protein>
<sequence length="1825" mass="192087">MQRKPWWRIGASIALAALVTPAIAPVVAADETDGPGGTTQSAQAPTTDKTAQIGGIRHADPAAKAAVTDAAPEAPKTVSKAQIEERFADKPEVLEKLEKAAHDLEATPGGNEDYSRDVLEKLGLTPEDFIIFDDNTPVNVIVTLKNQPGTPSSTTEDSNVAEQNTLLAKWKDQYGLQIDRQFGYLFNGFSATMPAGKMVGLGLEPEVLSVKRERVYYPVDNGESQPAEHAARDEMGASEAYRVAGADGTGTVIAIIDSGIDPSHRDLRLDDFSKAKIQNVSKSGPFTEKVPNGFNYADQSYEIKDTGDSQHGQHVAGISAANGLNEGETFEETGRIEGVAPNAQLLAMKVFSNGGGGGASDGDIIAAIEDSVKLGADVMNLSLGSANGHYETSTGTAVAVQKAREAGVYVVMAAGNDGLNYSPGGGIDDVLGMIDDGTVGSPSTTDSALSVASINNKVSTQQAAFVNTDGEEASIPWSQQTGTADGKDYPVVSAGKGNPEGFVGDAQDLTGKIVLIERGGITFGEKFTNAEERGAAGILVYDNASEGSFLGMAGLEEITVQGGSIRRADATKIIADIEAGKTVKMRLTNGTESIPNEGAGEPSSFSSWGATSTLDFKPQISGIGGQVYSLQNDNKYTTMDGTSMASPNVTGTVAVLQDYYKDKFPGKSATETNDLLEQALANTAEIPTNAKGVPFAPRQVGAGLARVDLAAKTDVTATVEGSPWVALRQIGGPVSFKVTLTNHGTQPVGYTIPAQQVINESNAPGEDTTTVISAESLKANASTVEVPAGETREVVFTLTPDIHSGDHFIEGWARFVSATDGAPDISVPYLGFVGDWNAEPIVSAPGQDIFGIKASTNLLSKVSFLGNLPMTGMVFWLSPNGDGFFDSVFPSYLLLRNATDAEYEVLDADGNLVKKLGQEQELRRYPLGKTLAAKAQTLNNATSAAFDGKVYDPQTARDVPVADGVYTYRIKTRLGPDFEWQNTDMQFGVDATPPEISISDARDGKATVTASDATSPLVGSPTVKDPNGKKLPVTKVDVNTWEFPVENGLEYVTASIDDSGFNTAYAGKVFASRGLVVSNTSAIDGQILGPSSSPVQSNGDVYIEGVIAGDIAKATVNGKEPIIFKNGQFATLVTPTEGEQTVTVVGYDAEGTEVARKALTFTYDSQPPTLDITNVNEEGQAIVGEDNTVTIEGKVTDEREGADLSVKVGVQDAEVAADGTFSATVTVSARATSVTVAARDGVNVTTRTVLLAGRKAPAPTKFTAPTYNNMECEGLTFCFIYPPQDMSNGTVTITGKINSPLSEFTITPENRANDDGTMMDPEPIPATINEDGTFEITVPLKTGVNHVRMKMVDAEGVTRLDAAVSLLADAELPTINFTEPNLVNGTLFTNKDAVTFAGAIEDDGWGYTLSINRDIVSKFFGQDSWAGGKNRQEFSHEVKVADGDRILVFASDFLDRTLASVIPVVVDKVAPEVTIDGIEQNTLLRENKTATVTAKDPNLASLRVTIDGKEVSLQETNLVGDVETVEENLTDVTESGTISTEVTTTHPDKTELTYAFDTADLAAGTHTVTVESTDLAGNVTAEAVSFHKDLAPVIEGPDQVAIEVSEDEATDQDALAAKVLEQYKVVDDGAADAEGDTTLALAPGTVLVPGTQTVNLIATDAAGVSVIRTITVDITVAAVEPKPEPTDPVEPEPTDPAEPEPTDPAEPTRPVSQHGNVYVRDSLTTGVANSVFGYGNPGEEVFFGDWDGDGVATPGVKRGHKFLLRNSNSAGVAEIEFAYGNPNDAFVVGDFDGDGKDTIAVQRGNKFFVKNSLQGGKADIAFAYG</sequence>